<feature type="region of interest" description="Disordered" evidence="1">
    <location>
        <begin position="388"/>
        <end position="449"/>
    </location>
</feature>
<evidence type="ECO:0000313" key="4">
    <source>
        <dbReference type="Proteomes" id="UP000649617"/>
    </source>
</evidence>
<reference evidence="3" key="1">
    <citation type="submission" date="2021-02" db="EMBL/GenBank/DDBJ databases">
        <authorList>
            <person name="Dougan E. K."/>
            <person name="Rhodes N."/>
            <person name="Thang M."/>
            <person name="Chan C."/>
        </authorList>
    </citation>
    <scope>NUCLEOTIDE SEQUENCE</scope>
</reference>
<dbReference type="EMBL" id="CAJNIZ010011025">
    <property type="protein sequence ID" value="CAE7310353.1"/>
    <property type="molecule type" value="Genomic_DNA"/>
</dbReference>
<dbReference type="InterPro" id="IPR001739">
    <property type="entry name" value="Methyl_CpG_DNA-bd"/>
</dbReference>
<gene>
    <name evidence="3" type="ORF">SPIL2461_LOCUS7032</name>
</gene>
<name>A0A812NJM2_SYMPI</name>
<dbReference type="GO" id="GO:0003677">
    <property type="term" value="F:DNA binding"/>
    <property type="evidence" value="ECO:0007669"/>
    <property type="project" value="InterPro"/>
</dbReference>
<dbReference type="OrthoDB" id="10631997at2759"/>
<dbReference type="Pfam" id="PF01429">
    <property type="entry name" value="MBD"/>
    <property type="match status" value="1"/>
</dbReference>
<evidence type="ECO:0000256" key="1">
    <source>
        <dbReference type="SAM" id="MobiDB-lite"/>
    </source>
</evidence>
<accession>A0A812NJM2</accession>
<keyword evidence="4" id="KW-1185">Reference proteome</keyword>
<evidence type="ECO:0000313" key="3">
    <source>
        <dbReference type="EMBL" id="CAE7310353.1"/>
    </source>
</evidence>
<dbReference type="Gene3D" id="3.30.890.10">
    <property type="entry name" value="Methyl-cpg-binding Protein 2, Chain A"/>
    <property type="match status" value="1"/>
</dbReference>
<sequence>VAAMSDVASTMSAALRSMGTWLSQQRNLLDQSTYESVRKTQKQTLTQNIGQMPTLTPEQATDMTRAINEGPWTNEEKAEFATTISDVMARKAVSGSLTRRPNQNMRTFHKYLSRADIELLADSSRSLADKLDQIACRLVKIRLWLPSEQCVKNVMKACLVAGLKLDASNHVPFIKSLKQSLKKKIASQPKDIVLPNPMPDDPRHLPQEIFQDAYDVLDPPVDVSEGLCMTMDVASRTTNSSSGSTTMSTALALPSSSSKKHAAIPSGVDFQTMVMSMCQAMQANVGKRHDGNLLNNFQLLTPNFHKRTSPTSSPSSVKAVKLTQDLQNEMPQESSAQDTEQVETAKNPAVSLFVGPPIEDEPSSGANLLKVTDAVTAYEQALDIRKNAQQGDADKTEIMKKPSAKTAPCAKKAPSSKAAPKTAPKSILKQPAKGSPASTSTWTKAKGGWKVEVRVRGSGTQTDAYYHAPDGKQFRIKGDAVKYGFKG</sequence>
<feature type="domain" description="MBD" evidence="2">
    <location>
        <begin position="435"/>
        <end position="487"/>
    </location>
</feature>
<protein>
    <recommendedName>
        <fullName evidence="2">MBD domain-containing protein</fullName>
    </recommendedName>
</protein>
<organism evidence="3 4">
    <name type="scientific">Symbiodinium pilosum</name>
    <name type="common">Dinoflagellate</name>
    <dbReference type="NCBI Taxonomy" id="2952"/>
    <lineage>
        <taxon>Eukaryota</taxon>
        <taxon>Sar</taxon>
        <taxon>Alveolata</taxon>
        <taxon>Dinophyceae</taxon>
        <taxon>Suessiales</taxon>
        <taxon>Symbiodiniaceae</taxon>
        <taxon>Symbiodinium</taxon>
    </lineage>
</organism>
<dbReference type="SUPFAM" id="SSF54171">
    <property type="entry name" value="DNA-binding domain"/>
    <property type="match status" value="1"/>
</dbReference>
<feature type="compositionally biased region" description="Basic and acidic residues" evidence="1">
    <location>
        <begin position="388"/>
        <end position="400"/>
    </location>
</feature>
<comment type="caution">
    <text evidence="3">The sequence shown here is derived from an EMBL/GenBank/DDBJ whole genome shotgun (WGS) entry which is preliminary data.</text>
</comment>
<evidence type="ECO:0000259" key="2">
    <source>
        <dbReference type="PROSITE" id="PS50982"/>
    </source>
</evidence>
<dbReference type="AlphaFoldDB" id="A0A812NJM2"/>
<dbReference type="PROSITE" id="PS50982">
    <property type="entry name" value="MBD"/>
    <property type="match status" value="1"/>
</dbReference>
<feature type="compositionally biased region" description="Low complexity" evidence="1">
    <location>
        <begin position="404"/>
        <end position="426"/>
    </location>
</feature>
<proteinExistence type="predicted"/>
<dbReference type="Proteomes" id="UP000649617">
    <property type="component" value="Unassembled WGS sequence"/>
</dbReference>
<dbReference type="InterPro" id="IPR016177">
    <property type="entry name" value="DNA-bd_dom_sf"/>
</dbReference>
<feature type="non-terminal residue" evidence="3">
    <location>
        <position position="487"/>
    </location>
</feature>